<keyword evidence="2" id="KW-0479">Metal-binding</keyword>
<dbReference type="EMBL" id="LCWF01000027">
    <property type="protein sequence ID" value="KKY27216.1"/>
    <property type="molecule type" value="Genomic_DNA"/>
</dbReference>
<keyword evidence="6" id="KW-1185">Reference proteome</keyword>
<dbReference type="OrthoDB" id="1621678at2759"/>
<evidence type="ECO:0000256" key="3">
    <source>
        <dbReference type="ARBA" id="ARBA00023239"/>
    </source>
</evidence>
<comment type="caution">
    <text evidence="5">The sequence shown here is derived from an EMBL/GenBank/DDBJ whole genome shotgun (WGS) entry which is preliminary data.</text>
</comment>
<sequence length="286" mass="30202">MTPPKPALDETSQSVVKVPNAFLDRIRAGQITSVVSIKMMTSNEIPMMCKIAGHHAVFIDMEHSTLDLAAVGQLALACNYVGVSPIVRSPSKSHWHISRILDAGAVAVVIPHIDTVQEVKDIVAAGKFAPIGHRGSSSSQPIFSFQSVPSAVSNPLLNTETMIIPMIETIPSLAIVDEILALEGVDGLLIGGNDLSCELGVPAQYDHPLMVDAITNVITAAKQAGKPVGIGGMGSRKDLLEKFFVMGASWSLSAADIGLLQAGLKSLGKEYQAMNERVCSARAEPS</sequence>
<dbReference type="PANTHER" id="PTHR30502">
    <property type="entry name" value="2-KETO-3-DEOXY-L-RHAMNONATE ALDOLASE"/>
    <property type="match status" value="1"/>
</dbReference>
<dbReference type="GO" id="GO:0005737">
    <property type="term" value="C:cytoplasm"/>
    <property type="evidence" value="ECO:0007669"/>
    <property type="project" value="TreeGrafter"/>
</dbReference>
<dbReference type="PANTHER" id="PTHR30502:SF0">
    <property type="entry name" value="PHOSPHOENOLPYRUVATE CARBOXYLASE FAMILY PROTEIN"/>
    <property type="match status" value="1"/>
</dbReference>
<dbReference type="InterPro" id="IPR040442">
    <property type="entry name" value="Pyrv_kinase-like_dom_sf"/>
</dbReference>
<dbReference type="InterPro" id="IPR005000">
    <property type="entry name" value="Aldolase/citrate-lyase_domain"/>
</dbReference>
<keyword evidence="3" id="KW-0456">Lyase</keyword>
<proteinExistence type="inferred from homology"/>
<dbReference type="Gene3D" id="3.20.20.60">
    <property type="entry name" value="Phosphoenolpyruvate-binding domains"/>
    <property type="match status" value="1"/>
</dbReference>
<accession>A0A0G2EYR6</accession>
<feature type="domain" description="HpcH/HpaI aldolase/citrate lyase" evidence="4">
    <location>
        <begin position="48"/>
        <end position="225"/>
    </location>
</feature>
<dbReference type="GO" id="GO:0046872">
    <property type="term" value="F:metal ion binding"/>
    <property type="evidence" value="ECO:0007669"/>
    <property type="project" value="UniProtKB-KW"/>
</dbReference>
<evidence type="ECO:0000313" key="5">
    <source>
        <dbReference type="EMBL" id="KKY27216.1"/>
    </source>
</evidence>
<reference evidence="5 6" key="2">
    <citation type="submission" date="2015-05" db="EMBL/GenBank/DDBJ databases">
        <authorList>
            <person name="Morales-Cruz A."/>
            <person name="Amrine K.C."/>
            <person name="Cantu D."/>
        </authorList>
    </citation>
    <scope>NUCLEOTIDE SEQUENCE [LARGE SCALE GENOMIC DNA]</scope>
    <source>
        <strain evidence="5">UCRPC4</strain>
    </source>
</reference>
<dbReference type="SUPFAM" id="SSF51621">
    <property type="entry name" value="Phosphoenolpyruvate/pyruvate domain"/>
    <property type="match status" value="1"/>
</dbReference>
<evidence type="ECO:0000256" key="2">
    <source>
        <dbReference type="ARBA" id="ARBA00022723"/>
    </source>
</evidence>
<organism evidence="5 6">
    <name type="scientific">Phaeomoniella chlamydospora</name>
    <name type="common">Phaeoacremonium chlamydosporum</name>
    <dbReference type="NCBI Taxonomy" id="158046"/>
    <lineage>
        <taxon>Eukaryota</taxon>
        <taxon>Fungi</taxon>
        <taxon>Dikarya</taxon>
        <taxon>Ascomycota</taxon>
        <taxon>Pezizomycotina</taxon>
        <taxon>Eurotiomycetes</taxon>
        <taxon>Chaetothyriomycetidae</taxon>
        <taxon>Phaeomoniellales</taxon>
        <taxon>Phaeomoniellaceae</taxon>
        <taxon>Phaeomoniella</taxon>
    </lineage>
</organism>
<name>A0A0G2EYR6_PHACM</name>
<dbReference type="Pfam" id="PF03328">
    <property type="entry name" value="HpcH_HpaI"/>
    <property type="match status" value="1"/>
</dbReference>
<gene>
    <name evidence="5" type="ORF">UCRPC4_g01199</name>
</gene>
<dbReference type="InterPro" id="IPR015813">
    <property type="entry name" value="Pyrv/PenolPyrv_kinase-like_dom"/>
</dbReference>
<dbReference type="AlphaFoldDB" id="A0A0G2EYR6"/>
<evidence type="ECO:0000259" key="4">
    <source>
        <dbReference type="Pfam" id="PF03328"/>
    </source>
</evidence>
<comment type="similarity">
    <text evidence="1">Belongs to the HpcH/HpaI aldolase family.</text>
</comment>
<evidence type="ECO:0000256" key="1">
    <source>
        <dbReference type="ARBA" id="ARBA00005568"/>
    </source>
</evidence>
<reference evidence="5 6" key="1">
    <citation type="submission" date="2015-05" db="EMBL/GenBank/DDBJ databases">
        <title>Distinctive expansion of gene families associated with plant cell wall degradation and secondary metabolism in the genomes of grapevine trunk pathogens.</title>
        <authorList>
            <person name="Lawrence D.P."/>
            <person name="Travadon R."/>
            <person name="Rolshausen P.E."/>
            <person name="Baumgartner K."/>
        </authorList>
    </citation>
    <scope>NUCLEOTIDE SEQUENCE [LARGE SCALE GENOMIC DNA]</scope>
    <source>
        <strain evidence="5">UCRPC4</strain>
    </source>
</reference>
<protein>
    <submittedName>
        <fullName evidence="5">Putative 4-hydroxy-2-oxovalerate aldolase</fullName>
    </submittedName>
</protein>
<evidence type="ECO:0000313" key="6">
    <source>
        <dbReference type="Proteomes" id="UP000053317"/>
    </source>
</evidence>
<dbReference type="GO" id="GO:0016832">
    <property type="term" value="F:aldehyde-lyase activity"/>
    <property type="evidence" value="ECO:0007669"/>
    <property type="project" value="TreeGrafter"/>
</dbReference>
<dbReference type="Proteomes" id="UP000053317">
    <property type="component" value="Unassembled WGS sequence"/>
</dbReference>
<dbReference type="InterPro" id="IPR050251">
    <property type="entry name" value="HpcH-HpaI_aldolase"/>
</dbReference>